<evidence type="ECO:0000259" key="1">
    <source>
        <dbReference type="Pfam" id="PF06985"/>
    </source>
</evidence>
<evidence type="ECO:0000313" key="3">
    <source>
        <dbReference type="Proteomes" id="UP000785200"/>
    </source>
</evidence>
<comment type="caution">
    <text evidence="2">The sequence shown here is derived from an EMBL/GenBank/DDBJ whole genome shotgun (WGS) entry which is preliminary data.</text>
</comment>
<dbReference type="AlphaFoldDB" id="A0A9P6VEJ8"/>
<keyword evidence="3" id="KW-1185">Reference proteome</keyword>
<feature type="domain" description="Heterokaryon incompatibility" evidence="1">
    <location>
        <begin position="123"/>
        <end position="212"/>
    </location>
</feature>
<gene>
    <name evidence="2" type="ORF">D0Z07_7663</name>
</gene>
<dbReference type="PANTHER" id="PTHR24148:SF73">
    <property type="entry name" value="HET DOMAIN PROTEIN (AFU_ORTHOLOGUE AFUA_8G01020)"/>
    <property type="match status" value="1"/>
</dbReference>
<dbReference type="EMBL" id="VNKQ01000015">
    <property type="protein sequence ID" value="KAG0646404.1"/>
    <property type="molecule type" value="Genomic_DNA"/>
</dbReference>
<accession>A0A9P6VEJ8</accession>
<organism evidence="2 3">
    <name type="scientific">Hyphodiscus hymeniophilus</name>
    <dbReference type="NCBI Taxonomy" id="353542"/>
    <lineage>
        <taxon>Eukaryota</taxon>
        <taxon>Fungi</taxon>
        <taxon>Dikarya</taxon>
        <taxon>Ascomycota</taxon>
        <taxon>Pezizomycotina</taxon>
        <taxon>Leotiomycetes</taxon>
        <taxon>Helotiales</taxon>
        <taxon>Hyphodiscaceae</taxon>
        <taxon>Hyphodiscus</taxon>
    </lineage>
</organism>
<dbReference type="Pfam" id="PF06985">
    <property type="entry name" value="HET"/>
    <property type="match status" value="1"/>
</dbReference>
<proteinExistence type="predicted"/>
<evidence type="ECO:0000313" key="2">
    <source>
        <dbReference type="EMBL" id="KAG0646404.1"/>
    </source>
</evidence>
<sequence>MANDYRLKLRGATFLDNDFKSFVLPIPSLYEDDSEDPYGEHCQRVYDAYEERTSPSQREIDIRNSLSTIESNKILNNGNVKLNKVLQLDAAGSQFRLIYNVRIFNGTIHCDFFRATFMNKVHYDALSYRWENPQDSNGLPLRQTIMINGVSFNVRPNVYQFLYRMIKAAQKGPVFIDAICIDQNDNDEKSRQVALMGDIYKNADQVIVWLGELPEMAFGTMDIMRRIYTHEYWTRLWIVQEVILGCNVIIALGIFSCPFAALGDRLPGTVSINTEPVTKLLLEKDKWDRGEYPGGMRFHQALQTFRGQHATEPRDMIYGVCGICDIRLRAEYWGPTEDVFRDVLVAATQQSQISNFEDRVRYFEMLKGLLLPILKLQMMDYGRKTPTRVWRAYYEAQHGVSLISLAEAAKLASYLPNDDY</sequence>
<dbReference type="PANTHER" id="PTHR24148">
    <property type="entry name" value="ANKYRIN REPEAT DOMAIN-CONTAINING PROTEIN 39 HOMOLOG-RELATED"/>
    <property type="match status" value="1"/>
</dbReference>
<name>A0A9P6VEJ8_9HELO</name>
<protein>
    <submittedName>
        <fullName evidence="2">Heterokaryon incompatibility protein</fullName>
    </submittedName>
</protein>
<dbReference type="OrthoDB" id="194358at2759"/>
<dbReference type="InterPro" id="IPR052895">
    <property type="entry name" value="HetReg/Transcr_Mod"/>
</dbReference>
<reference evidence="2" key="1">
    <citation type="submission" date="2019-07" db="EMBL/GenBank/DDBJ databases">
        <title>Hyphodiscus hymeniophilus genome sequencing and assembly.</title>
        <authorList>
            <person name="Kramer G."/>
            <person name="Nodwell J."/>
        </authorList>
    </citation>
    <scope>NUCLEOTIDE SEQUENCE</scope>
    <source>
        <strain evidence="2">ATCC 34498</strain>
    </source>
</reference>
<dbReference type="Proteomes" id="UP000785200">
    <property type="component" value="Unassembled WGS sequence"/>
</dbReference>
<dbReference type="InterPro" id="IPR010730">
    <property type="entry name" value="HET"/>
</dbReference>